<sequence>MTPSVFTNVVYKKSNGPKIYSNTLVDKGALTTDCSRQLWLHCFFQLLSHILMDVSTSMMLFSFIQETELENKHKLRSVIRILKDIGILMDSNFIYASEYKGTFLRSGAKVQR</sequence>
<name>A0A974HPQ3_XENLA</name>
<dbReference type="Proteomes" id="UP000694892">
    <property type="component" value="Chromosome 4L"/>
</dbReference>
<accession>A0A974HPQ3</accession>
<dbReference type="EMBL" id="CM004472">
    <property type="protein sequence ID" value="OCT85849.1"/>
    <property type="molecule type" value="Genomic_DNA"/>
</dbReference>
<evidence type="ECO:0000313" key="1">
    <source>
        <dbReference type="EMBL" id="OCT85849.1"/>
    </source>
</evidence>
<reference evidence="2" key="1">
    <citation type="journal article" date="2016" name="Nature">
        <title>Genome evolution in the allotetraploid frog Xenopus laevis.</title>
        <authorList>
            <person name="Session A.M."/>
            <person name="Uno Y."/>
            <person name="Kwon T."/>
            <person name="Chapman J.A."/>
            <person name="Toyoda A."/>
            <person name="Takahashi S."/>
            <person name="Fukui A."/>
            <person name="Hikosaka A."/>
            <person name="Suzuki A."/>
            <person name="Kondo M."/>
            <person name="van Heeringen S.J."/>
            <person name="Quigley I."/>
            <person name="Heinz S."/>
            <person name="Ogino H."/>
            <person name="Ochi H."/>
            <person name="Hellsten U."/>
            <person name="Lyons J.B."/>
            <person name="Simakov O."/>
            <person name="Putnam N."/>
            <person name="Stites J."/>
            <person name="Kuroki Y."/>
            <person name="Tanaka T."/>
            <person name="Michiue T."/>
            <person name="Watanabe M."/>
            <person name="Bogdanovic O."/>
            <person name="Lister R."/>
            <person name="Georgiou G."/>
            <person name="Paranjpe S.S."/>
            <person name="van Kruijsbergen I."/>
            <person name="Shu S."/>
            <person name="Carlson J."/>
            <person name="Kinoshita T."/>
            <person name="Ohta Y."/>
            <person name="Mawaribuchi S."/>
            <person name="Jenkins J."/>
            <person name="Grimwood J."/>
            <person name="Schmutz J."/>
            <person name="Mitros T."/>
            <person name="Mozaffari S.V."/>
            <person name="Suzuki Y."/>
            <person name="Haramoto Y."/>
            <person name="Yamamoto T.S."/>
            <person name="Takagi C."/>
            <person name="Heald R."/>
            <person name="Miller K."/>
            <person name="Haudenschild C."/>
            <person name="Kitzman J."/>
            <person name="Nakayama T."/>
            <person name="Izutsu Y."/>
            <person name="Robert J."/>
            <person name="Fortriede J."/>
            <person name="Burns K."/>
            <person name="Lotay V."/>
            <person name="Karimi K."/>
            <person name="Yasuoka Y."/>
            <person name="Dichmann D.S."/>
            <person name="Flajnik M.F."/>
            <person name="Houston D.W."/>
            <person name="Shendure J."/>
            <person name="DuPasquier L."/>
            <person name="Vize P.D."/>
            <person name="Zorn A.M."/>
            <person name="Ito M."/>
            <person name="Marcotte E.M."/>
            <person name="Wallingford J.B."/>
            <person name="Ito Y."/>
            <person name="Asashima M."/>
            <person name="Ueno N."/>
            <person name="Matsuda Y."/>
            <person name="Veenstra G.J."/>
            <person name="Fujiyama A."/>
            <person name="Harland R.M."/>
            <person name="Taira M."/>
            <person name="Rokhsar D.S."/>
        </authorList>
    </citation>
    <scope>NUCLEOTIDE SEQUENCE [LARGE SCALE GENOMIC DNA]</scope>
    <source>
        <strain evidence="2">J</strain>
    </source>
</reference>
<dbReference type="AlphaFoldDB" id="A0A974HPQ3"/>
<protein>
    <submittedName>
        <fullName evidence="1">Uncharacterized protein</fullName>
    </submittedName>
</protein>
<proteinExistence type="predicted"/>
<gene>
    <name evidence="1" type="ORF">XELAEV_18024018mg</name>
</gene>
<evidence type="ECO:0000313" key="2">
    <source>
        <dbReference type="Proteomes" id="UP000694892"/>
    </source>
</evidence>
<organism evidence="1 2">
    <name type="scientific">Xenopus laevis</name>
    <name type="common">African clawed frog</name>
    <dbReference type="NCBI Taxonomy" id="8355"/>
    <lineage>
        <taxon>Eukaryota</taxon>
        <taxon>Metazoa</taxon>
        <taxon>Chordata</taxon>
        <taxon>Craniata</taxon>
        <taxon>Vertebrata</taxon>
        <taxon>Euteleostomi</taxon>
        <taxon>Amphibia</taxon>
        <taxon>Batrachia</taxon>
        <taxon>Anura</taxon>
        <taxon>Pipoidea</taxon>
        <taxon>Pipidae</taxon>
        <taxon>Xenopodinae</taxon>
        <taxon>Xenopus</taxon>
        <taxon>Xenopus</taxon>
    </lineage>
</organism>